<organism evidence="1">
    <name type="scientific">Oryza barthii</name>
    <dbReference type="NCBI Taxonomy" id="65489"/>
    <lineage>
        <taxon>Eukaryota</taxon>
        <taxon>Viridiplantae</taxon>
        <taxon>Streptophyta</taxon>
        <taxon>Embryophyta</taxon>
        <taxon>Tracheophyta</taxon>
        <taxon>Spermatophyta</taxon>
        <taxon>Magnoliopsida</taxon>
        <taxon>Liliopsida</taxon>
        <taxon>Poales</taxon>
        <taxon>Poaceae</taxon>
        <taxon>BOP clade</taxon>
        <taxon>Oryzoideae</taxon>
        <taxon>Oryzeae</taxon>
        <taxon>Oryzinae</taxon>
        <taxon>Oryza</taxon>
    </lineage>
</organism>
<evidence type="ECO:0000313" key="2">
    <source>
        <dbReference type="Proteomes" id="UP000026960"/>
    </source>
</evidence>
<dbReference type="HOGENOM" id="CLU_2726177_0_0_1"/>
<sequence>MAAMRGDGEQMSFLWGWRSIGCGRSTSSLATPHPCKAIFRVDAKGDEEAIDISAAGALTWSMSSPSSGQSLK</sequence>
<dbReference type="Proteomes" id="UP000026960">
    <property type="component" value="Chromosome 7"/>
</dbReference>
<protein>
    <submittedName>
        <fullName evidence="1">Uncharacterized protein</fullName>
    </submittedName>
</protein>
<dbReference type="EnsemblPlants" id="OBART07G11130.1">
    <property type="protein sequence ID" value="OBART07G11130.1"/>
    <property type="gene ID" value="OBART07G11130"/>
</dbReference>
<dbReference type="EnsemblPlants" id="OBART07G11130.7">
    <property type="protein sequence ID" value="OBART07G11130.7"/>
    <property type="gene ID" value="OBART07G11130"/>
</dbReference>
<dbReference type="Gramene" id="OBART07G11130.1">
    <property type="protein sequence ID" value="OBART07G11130.1"/>
    <property type="gene ID" value="OBART07G11130"/>
</dbReference>
<dbReference type="Gramene" id="OBART07G11130.6">
    <property type="protein sequence ID" value="OBART07G11130.6"/>
    <property type="gene ID" value="OBART07G11130"/>
</dbReference>
<dbReference type="AlphaFoldDB" id="A0A0D3GPW7"/>
<dbReference type="EnsemblPlants" id="OBART07G11130.6">
    <property type="protein sequence ID" value="OBART07G11130.6"/>
    <property type="gene ID" value="OBART07G11130"/>
</dbReference>
<accession>A0A0D3GPW7</accession>
<evidence type="ECO:0000313" key="1">
    <source>
        <dbReference type="EnsemblPlants" id="OBART07G11130.10"/>
    </source>
</evidence>
<dbReference type="Gramene" id="OBART07G11130.3">
    <property type="protein sequence ID" value="OBART07G11130.3"/>
    <property type="gene ID" value="OBART07G11130"/>
</dbReference>
<dbReference type="Gramene" id="OBART07G11130.10">
    <property type="protein sequence ID" value="OBART07G11130.10"/>
    <property type="gene ID" value="OBART07G11130"/>
</dbReference>
<keyword evidence="2" id="KW-1185">Reference proteome</keyword>
<dbReference type="EnsemblPlants" id="OBART07G11130.3">
    <property type="protein sequence ID" value="OBART07G11130.3"/>
    <property type="gene ID" value="OBART07G11130"/>
</dbReference>
<proteinExistence type="predicted"/>
<name>A0A0D3GPW7_9ORYZ</name>
<dbReference type="EnsemblPlants" id="OBART07G11130.10">
    <property type="protein sequence ID" value="OBART07G11130.10"/>
    <property type="gene ID" value="OBART07G11130"/>
</dbReference>
<reference evidence="1" key="1">
    <citation type="journal article" date="2009" name="Rice">
        <title>De Novo Next Generation Sequencing of Plant Genomes.</title>
        <authorList>
            <person name="Rounsley S."/>
            <person name="Marri P.R."/>
            <person name="Yu Y."/>
            <person name="He R."/>
            <person name="Sisneros N."/>
            <person name="Goicoechea J.L."/>
            <person name="Lee S.J."/>
            <person name="Angelova A."/>
            <person name="Kudrna D."/>
            <person name="Luo M."/>
            <person name="Affourtit J."/>
            <person name="Desany B."/>
            <person name="Knight J."/>
            <person name="Niazi F."/>
            <person name="Egholm M."/>
            <person name="Wing R.A."/>
        </authorList>
    </citation>
    <scope>NUCLEOTIDE SEQUENCE [LARGE SCALE GENOMIC DNA]</scope>
    <source>
        <strain evidence="1">IRGC 105608</strain>
    </source>
</reference>
<reference evidence="1" key="2">
    <citation type="submission" date="2015-03" db="UniProtKB">
        <authorList>
            <consortium name="EnsemblPlants"/>
        </authorList>
    </citation>
    <scope>IDENTIFICATION</scope>
</reference>
<dbReference type="Gramene" id="OBART07G11130.7">
    <property type="protein sequence ID" value="OBART07G11130.7"/>
    <property type="gene ID" value="OBART07G11130"/>
</dbReference>